<evidence type="ECO:0000313" key="8">
    <source>
        <dbReference type="Proteomes" id="UP000221011"/>
    </source>
</evidence>
<evidence type="ECO:0000256" key="2">
    <source>
        <dbReference type="ARBA" id="ARBA00023015"/>
    </source>
</evidence>
<dbReference type="GO" id="GO:0032993">
    <property type="term" value="C:protein-DNA complex"/>
    <property type="evidence" value="ECO:0007669"/>
    <property type="project" value="TreeGrafter"/>
</dbReference>
<evidence type="ECO:0000256" key="3">
    <source>
        <dbReference type="ARBA" id="ARBA00023125"/>
    </source>
</evidence>
<dbReference type="InterPro" id="IPR005119">
    <property type="entry name" value="LysR_subst-bd"/>
</dbReference>
<comment type="similarity">
    <text evidence="1">Belongs to the LysR transcriptional regulatory family.</text>
</comment>
<dbReference type="EMBL" id="CP022685">
    <property type="protein sequence ID" value="ATL32351.1"/>
    <property type="molecule type" value="Genomic_DNA"/>
</dbReference>
<dbReference type="Pfam" id="PF03466">
    <property type="entry name" value="LysR_substrate"/>
    <property type="match status" value="1"/>
</dbReference>
<evidence type="ECO:0000256" key="5">
    <source>
        <dbReference type="SAM" id="MobiDB-lite"/>
    </source>
</evidence>
<feature type="domain" description="HTH lysR-type" evidence="6">
    <location>
        <begin position="7"/>
        <end position="63"/>
    </location>
</feature>
<accession>A0A291QKX9</accession>
<keyword evidence="2" id="KW-0805">Transcription regulation</keyword>
<dbReference type="InterPro" id="IPR036390">
    <property type="entry name" value="WH_DNA-bd_sf"/>
</dbReference>
<reference evidence="7 8" key="1">
    <citation type="submission" date="2017-08" db="EMBL/GenBank/DDBJ databases">
        <title>Complete Genome Sequence of Streptomyces formicae KY5, the formicamycin producer.</title>
        <authorList>
            <person name="Holmes N.A."/>
            <person name="Devine R."/>
            <person name="Qin Z."/>
            <person name="Seipke R.F."/>
            <person name="Wilkinson B."/>
            <person name="Hutchings M.I."/>
        </authorList>
    </citation>
    <scope>NUCLEOTIDE SEQUENCE [LARGE SCALE GENOMIC DNA]</scope>
    <source>
        <strain evidence="7 8">KY5</strain>
    </source>
</reference>
<dbReference type="PROSITE" id="PS50931">
    <property type="entry name" value="HTH_LYSR"/>
    <property type="match status" value="1"/>
</dbReference>
<dbReference type="InterPro" id="IPR000847">
    <property type="entry name" value="LysR_HTH_N"/>
</dbReference>
<dbReference type="PANTHER" id="PTHR30346:SF29">
    <property type="entry name" value="LYSR SUBSTRATE-BINDING"/>
    <property type="match status" value="1"/>
</dbReference>
<keyword evidence="4" id="KW-0804">Transcription</keyword>
<dbReference type="Gene3D" id="1.10.10.10">
    <property type="entry name" value="Winged helix-like DNA-binding domain superfamily/Winged helix DNA-binding domain"/>
    <property type="match status" value="1"/>
</dbReference>
<dbReference type="InterPro" id="IPR036388">
    <property type="entry name" value="WH-like_DNA-bd_sf"/>
</dbReference>
<dbReference type="AlphaFoldDB" id="A0A291QKX9"/>
<organism evidence="7 8">
    <name type="scientific">Streptomyces formicae</name>
    <dbReference type="NCBI Taxonomy" id="1616117"/>
    <lineage>
        <taxon>Bacteria</taxon>
        <taxon>Bacillati</taxon>
        <taxon>Actinomycetota</taxon>
        <taxon>Actinomycetes</taxon>
        <taxon>Kitasatosporales</taxon>
        <taxon>Streptomycetaceae</taxon>
        <taxon>Streptomyces</taxon>
    </lineage>
</organism>
<dbReference type="SUPFAM" id="SSF46785">
    <property type="entry name" value="Winged helix' DNA-binding domain"/>
    <property type="match status" value="1"/>
</dbReference>
<gene>
    <name evidence="7" type="ORF">KY5_7333</name>
</gene>
<evidence type="ECO:0000259" key="6">
    <source>
        <dbReference type="PROSITE" id="PS50931"/>
    </source>
</evidence>
<evidence type="ECO:0000256" key="4">
    <source>
        <dbReference type="ARBA" id="ARBA00023163"/>
    </source>
</evidence>
<dbReference type="PANTHER" id="PTHR30346">
    <property type="entry name" value="TRANSCRIPTIONAL DUAL REGULATOR HCAR-RELATED"/>
    <property type="match status" value="1"/>
</dbReference>
<dbReference type="SUPFAM" id="SSF53850">
    <property type="entry name" value="Periplasmic binding protein-like II"/>
    <property type="match status" value="1"/>
</dbReference>
<protein>
    <submittedName>
        <fullName evidence="7">Transcriptional regulator</fullName>
    </submittedName>
</protein>
<dbReference type="GO" id="GO:0003700">
    <property type="term" value="F:DNA-binding transcription factor activity"/>
    <property type="evidence" value="ECO:0007669"/>
    <property type="project" value="InterPro"/>
</dbReference>
<dbReference type="Gene3D" id="3.40.190.10">
    <property type="entry name" value="Periplasmic binding protein-like II"/>
    <property type="match status" value="2"/>
</dbReference>
<feature type="region of interest" description="Disordered" evidence="5">
    <location>
        <begin position="293"/>
        <end position="316"/>
    </location>
</feature>
<dbReference type="CDD" id="cd05466">
    <property type="entry name" value="PBP2_LTTR_substrate"/>
    <property type="match status" value="1"/>
</dbReference>
<evidence type="ECO:0000256" key="1">
    <source>
        <dbReference type="ARBA" id="ARBA00009437"/>
    </source>
</evidence>
<evidence type="ECO:0000313" key="7">
    <source>
        <dbReference type="EMBL" id="ATL32351.1"/>
    </source>
</evidence>
<dbReference type="KEGG" id="sfk:KY5_7333"/>
<proteinExistence type="inferred from homology"/>
<dbReference type="RefSeq" id="WP_098246315.1">
    <property type="nucleotide sequence ID" value="NZ_CP022685.1"/>
</dbReference>
<name>A0A291QKX9_9ACTN</name>
<keyword evidence="8" id="KW-1185">Reference proteome</keyword>
<dbReference type="Proteomes" id="UP000221011">
    <property type="component" value="Chromosome"/>
</dbReference>
<dbReference type="GO" id="GO:0003677">
    <property type="term" value="F:DNA binding"/>
    <property type="evidence" value="ECO:0007669"/>
    <property type="project" value="UniProtKB-KW"/>
</dbReference>
<sequence length="316" mass="32625">MRGVHALNLPQLRAFVAVVDAGGFGAAATDLGLSQSAVSHALAALERALGASLVVRSAPVRTTALGDTVLPHARAALAATDAIGEAAALHDAATGGTVRLAATPTVRQGLLPALLRQWSERLPGVRVRVFEGSGEEIDAWLAGGAADAAVVVDPPQVADGEGELGTLLRVDPFFALLPLNHPLAGESSVHVGDLADDPLILSPNGCERHIRVIHRLGGVAYSLAHRVRDLGTLISMVQAGLGVSILPEVSRPLVPDDLVLVPVVPHHSRRLVLTGPRERPWQLPVRALVEAAARSGRETGPGSGRTGATGPETTLS</sequence>
<dbReference type="Pfam" id="PF00126">
    <property type="entry name" value="HTH_1"/>
    <property type="match status" value="1"/>
</dbReference>
<dbReference type="PRINTS" id="PR00039">
    <property type="entry name" value="HTHLYSR"/>
</dbReference>
<keyword evidence="3" id="KW-0238">DNA-binding</keyword>